<dbReference type="AlphaFoldDB" id="A0A7W5GQ73"/>
<reference evidence="1 2" key="1">
    <citation type="submission" date="2020-08" db="EMBL/GenBank/DDBJ databases">
        <title>Sequencing the genomes of 1000 actinobacteria strains.</title>
        <authorList>
            <person name="Klenk H.-P."/>
        </authorList>
    </citation>
    <scope>NUCLEOTIDE SEQUENCE [LARGE SCALE GENOMIC DNA]</scope>
    <source>
        <strain evidence="1 2">DSM 22242</strain>
    </source>
</reference>
<organism evidence="1 2">
    <name type="scientific">Parvibacter caecicola</name>
    <dbReference type="NCBI Taxonomy" id="747645"/>
    <lineage>
        <taxon>Bacteria</taxon>
        <taxon>Bacillati</taxon>
        <taxon>Actinomycetota</taxon>
        <taxon>Coriobacteriia</taxon>
        <taxon>Coriobacteriales</taxon>
        <taxon>Coriobacteriaceae</taxon>
        <taxon>Parvibacter</taxon>
    </lineage>
</organism>
<comment type="caution">
    <text evidence="1">The sequence shown here is derived from an EMBL/GenBank/DDBJ whole genome shotgun (WGS) entry which is preliminary data.</text>
</comment>
<name>A0A7W5GQ73_9ACTN</name>
<evidence type="ECO:0000313" key="1">
    <source>
        <dbReference type="EMBL" id="MBB3172020.1"/>
    </source>
</evidence>
<dbReference type="GeneID" id="93356528"/>
<dbReference type="RefSeq" id="WP_123185224.1">
    <property type="nucleotide sequence ID" value="NZ_CAQPRS010000013.1"/>
</dbReference>
<proteinExistence type="predicted"/>
<sequence>MGYRSEVKIATIREGYDALLEIMDLKNKSGNVEYPLIGSDIDPGYFEEEGGSVVFGWDDIKWYVGLLCDVTNVEEALGEFDEQEIPYEFCRIGESWDDIEFRTSGDNENLAIHVEPSVAIEVVSS</sequence>
<dbReference type="Proteomes" id="UP000530850">
    <property type="component" value="Unassembled WGS sequence"/>
</dbReference>
<accession>A0A7W5GQ73</accession>
<evidence type="ECO:0000313" key="2">
    <source>
        <dbReference type="Proteomes" id="UP000530850"/>
    </source>
</evidence>
<protein>
    <submittedName>
        <fullName evidence="1">Uncharacterized protein</fullName>
    </submittedName>
</protein>
<gene>
    <name evidence="1" type="ORF">FHR31_001853</name>
</gene>
<dbReference type="EMBL" id="JACHYA010000008">
    <property type="protein sequence ID" value="MBB3172020.1"/>
    <property type="molecule type" value="Genomic_DNA"/>
</dbReference>